<reference evidence="7" key="1">
    <citation type="submission" date="2023-08" db="EMBL/GenBank/DDBJ databases">
        <authorList>
            <person name="Alioto T."/>
            <person name="Alioto T."/>
            <person name="Gomez Garrido J."/>
        </authorList>
    </citation>
    <scope>NUCLEOTIDE SEQUENCE</scope>
</reference>
<dbReference type="NCBIfam" id="TIGR00576">
    <property type="entry name" value="dut"/>
    <property type="match status" value="1"/>
</dbReference>
<evidence type="ECO:0000256" key="4">
    <source>
        <dbReference type="ARBA" id="ARBA00023080"/>
    </source>
</evidence>
<proteinExistence type="inferred from homology"/>
<dbReference type="GO" id="GO:0006226">
    <property type="term" value="P:dUMP biosynthetic process"/>
    <property type="evidence" value="ECO:0007669"/>
    <property type="project" value="UniProtKB-UniRule"/>
</dbReference>
<feature type="domain" description="dUTPase-like" evidence="6">
    <location>
        <begin position="16"/>
        <end position="103"/>
    </location>
</feature>
<comment type="function">
    <text evidence="5">Involved in nucleotide metabolism via production of dUMP, the immediate precursor of thymidine nucleotides, and decreases the intracellular concentration of dUTP so that uracil cannot be incorporated into DNA.</text>
</comment>
<name>A0AA36FJ40_OCTVU</name>
<keyword evidence="3 5" id="KW-0378">Hydrolase</keyword>
<dbReference type="SUPFAM" id="SSF51283">
    <property type="entry name" value="dUTPase-like"/>
    <property type="match status" value="1"/>
</dbReference>
<dbReference type="InterPro" id="IPR008181">
    <property type="entry name" value="dUTPase"/>
</dbReference>
<evidence type="ECO:0000259" key="6">
    <source>
        <dbReference type="Pfam" id="PF00692"/>
    </source>
</evidence>
<evidence type="ECO:0000313" key="7">
    <source>
        <dbReference type="EMBL" id="CAI9736088.1"/>
    </source>
</evidence>
<gene>
    <name evidence="7" type="ORF">OCTVUL_1B014647</name>
</gene>
<dbReference type="GO" id="GO:0000287">
    <property type="term" value="F:magnesium ion binding"/>
    <property type="evidence" value="ECO:0007669"/>
    <property type="project" value="UniProtKB-UniRule"/>
</dbReference>
<dbReference type="PANTHER" id="PTHR11241:SF0">
    <property type="entry name" value="DEOXYURIDINE 5'-TRIPHOSPHATE NUCLEOTIDOHYDROLASE"/>
    <property type="match status" value="1"/>
</dbReference>
<sequence>MPAKQVVKFARLSQNAFIPTRGSPQAAGYDLYSAYEYTVPSKGKLLAKTDLQIALPEGCYGRVAPRSGLALKHFIDVGAGVIDQDYRGNVGVLLFNFSETDFKGRLYFLFPCNENKEKNHFIILLFFISQYN</sequence>
<keyword evidence="4 5" id="KW-0546">Nucleotide metabolism</keyword>
<comment type="similarity">
    <text evidence="2 5">Belongs to the dUTPase family.</text>
</comment>
<dbReference type="InterPro" id="IPR029054">
    <property type="entry name" value="dUTPase-like"/>
</dbReference>
<dbReference type="Gene3D" id="2.70.40.10">
    <property type="match status" value="1"/>
</dbReference>
<evidence type="ECO:0000256" key="1">
    <source>
        <dbReference type="ARBA" id="ARBA00005142"/>
    </source>
</evidence>
<dbReference type="Proteomes" id="UP001162480">
    <property type="component" value="Chromosome 18"/>
</dbReference>
<dbReference type="EMBL" id="OX597831">
    <property type="protein sequence ID" value="CAI9736088.1"/>
    <property type="molecule type" value="Genomic_DNA"/>
</dbReference>
<dbReference type="GO" id="GO:0046081">
    <property type="term" value="P:dUTP catabolic process"/>
    <property type="evidence" value="ECO:0007669"/>
    <property type="project" value="UniProtKB-UniRule"/>
</dbReference>
<dbReference type="InterPro" id="IPR033704">
    <property type="entry name" value="dUTPase_trimeric"/>
</dbReference>
<dbReference type="CDD" id="cd07557">
    <property type="entry name" value="trimeric_dUTPase"/>
    <property type="match status" value="1"/>
</dbReference>
<protein>
    <recommendedName>
        <fullName evidence="5">Deoxyuridine 5'-triphosphate nucleotidohydrolase</fullName>
        <shortName evidence="5">dUTPase</shortName>
        <ecNumber evidence="5">3.6.1.23</ecNumber>
    </recommendedName>
    <alternativeName>
        <fullName evidence="5">dUTP pyrophosphatase</fullName>
    </alternativeName>
</protein>
<evidence type="ECO:0000256" key="3">
    <source>
        <dbReference type="ARBA" id="ARBA00022801"/>
    </source>
</evidence>
<dbReference type="EC" id="3.6.1.23" evidence="5"/>
<keyword evidence="5" id="KW-0460">Magnesium</keyword>
<evidence type="ECO:0000313" key="8">
    <source>
        <dbReference type="Proteomes" id="UP001162480"/>
    </source>
</evidence>
<keyword evidence="8" id="KW-1185">Reference proteome</keyword>
<evidence type="ECO:0000256" key="2">
    <source>
        <dbReference type="ARBA" id="ARBA00006581"/>
    </source>
</evidence>
<organism evidence="7 8">
    <name type="scientific">Octopus vulgaris</name>
    <name type="common">Common octopus</name>
    <dbReference type="NCBI Taxonomy" id="6645"/>
    <lineage>
        <taxon>Eukaryota</taxon>
        <taxon>Metazoa</taxon>
        <taxon>Spiralia</taxon>
        <taxon>Lophotrochozoa</taxon>
        <taxon>Mollusca</taxon>
        <taxon>Cephalopoda</taxon>
        <taxon>Coleoidea</taxon>
        <taxon>Octopodiformes</taxon>
        <taxon>Octopoda</taxon>
        <taxon>Incirrata</taxon>
        <taxon>Octopodidae</taxon>
        <taxon>Octopus</taxon>
    </lineage>
</organism>
<dbReference type="PANTHER" id="PTHR11241">
    <property type="entry name" value="DEOXYURIDINE 5'-TRIPHOSPHATE NUCLEOTIDOHYDROLASE"/>
    <property type="match status" value="1"/>
</dbReference>
<dbReference type="Pfam" id="PF00692">
    <property type="entry name" value="dUTPase"/>
    <property type="match status" value="1"/>
</dbReference>
<dbReference type="AlphaFoldDB" id="A0AA36FJ40"/>
<comment type="cofactor">
    <cofactor evidence="5">
        <name>Mg(2+)</name>
        <dbReference type="ChEBI" id="CHEBI:18420"/>
    </cofactor>
</comment>
<comment type="catalytic activity">
    <reaction evidence="5">
        <text>dUTP + H2O = dUMP + diphosphate + H(+)</text>
        <dbReference type="Rhea" id="RHEA:10248"/>
        <dbReference type="ChEBI" id="CHEBI:15377"/>
        <dbReference type="ChEBI" id="CHEBI:15378"/>
        <dbReference type="ChEBI" id="CHEBI:33019"/>
        <dbReference type="ChEBI" id="CHEBI:61555"/>
        <dbReference type="ChEBI" id="CHEBI:246422"/>
        <dbReference type="EC" id="3.6.1.23"/>
    </reaction>
</comment>
<accession>A0AA36FJ40</accession>
<comment type="pathway">
    <text evidence="1 5">Pyrimidine metabolism; dUMP biosynthesis; dUMP from dCTP (dUTP route): step 2/2.</text>
</comment>
<keyword evidence="5" id="KW-0479">Metal-binding</keyword>
<dbReference type="GO" id="GO:0004170">
    <property type="term" value="F:dUTP diphosphatase activity"/>
    <property type="evidence" value="ECO:0007669"/>
    <property type="project" value="UniProtKB-UniRule"/>
</dbReference>
<dbReference type="InterPro" id="IPR036157">
    <property type="entry name" value="dUTPase-like_sf"/>
</dbReference>
<evidence type="ECO:0000256" key="5">
    <source>
        <dbReference type="RuleBase" id="RU367024"/>
    </source>
</evidence>